<dbReference type="Pfam" id="PF01039">
    <property type="entry name" value="Carboxyl_trans"/>
    <property type="match status" value="1"/>
</dbReference>
<dbReference type="Gene3D" id="3.90.226.10">
    <property type="entry name" value="2-enoyl-CoA Hydratase, Chain A, domain 1"/>
    <property type="match status" value="2"/>
</dbReference>
<dbReference type="InterPro" id="IPR034733">
    <property type="entry name" value="AcCoA_carboxyl_beta"/>
</dbReference>
<dbReference type="AlphaFoldDB" id="A0A7K9T5I6"/>
<evidence type="ECO:0000259" key="7">
    <source>
        <dbReference type="PROSITE" id="PS50980"/>
    </source>
</evidence>
<comment type="caution">
    <text evidence="9">The sequence shown here is derived from an EMBL/GenBank/DDBJ whole genome shotgun (WGS) entry which is preliminary data.</text>
</comment>
<evidence type="ECO:0000256" key="6">
    <source>
        <dbReference type="ARBA" id="ARBA00052347"/>
    </source>
</evidence>
<dbReference type="GO" id="GO:0006552">
    <property type="term" value="P:L-leucine catabolic process"/>
    <property type="evidence" value="ECO:0007669"/>
    <property type="project" value="UniProtKB-UniPathway"/>
</dbReference>
<dbReference type="GO" id="GO:1905202">
    <property type="term" value="C:methylcrotonoyl-CoA carboxylase complex"/>
    <property type="evidence" value="ECO:0007669"/>
    <property type="project" value="TreeGrafter"/>
</dbReference>
<comment type="pathway">
    <text evidence="1">Amino-acid degradation; L-leucine degradation; (S)-3-hydroxy-3-methylglutaryl-CoA from 3-isovaleryl-CoA: step 2/3.</text>
</comment>
<feature type="non-terminal residue" evidence="9">
    <location>
        <position position="473"/>
    </location>
</feature>
<gene>
    <name evidence="9" type="primary">Mccc2_0</name>
    <name evidence="9" type="ORF">GALDEA_R02436</name>
</gene>
<proteinExistence type="predicted"/>
<accession>A0A7K9T5I6</accession>
<reference evidence="9 10" key="1">
    <citation type="submission" date="2019-09" db="EMBL/GenBank/DDBJ databases">
        <title>Bird 10,000 Genomes (B10K) Project - Family phase.</title>
        <authorList>
            <person name="Zhang G."/>
        </authorList>
    </citation>
    <scope>NUCLEOTIDE SEQUENCE [LARGE SCALE GENOMIC DNA]</scope>
    <source>
        <strain evidence="9">B10K-DU-001-62</strain>
        <tissue evidence="9">Muscle</tissue>
    </source>
</reference>
<comment type="catalytic activity">
    <reaction evidence="6">
        <text>3-methylbut-2-enoyl-CoA + hydrogencarbonate + ATP = 3-methyl-(2E)-glutaconyl-CoA + ADP + phosphate + H(+)</text>
        <dbReference type="Rhea" id="RHEA:13589"/>
        <dbReference type="ChEBI" id="CHEBI:15378"/>
        <dbReference type="ChEBI" id="CHEBI:17544"/>
        <dbReference type="ChEBI" id="CHEBI:30616"/>
        <dbReference type="ChEBI" id="CHEBI:43474"/>
        <dbReference type="ChEBI" id="CHEBI:57344"/>
        <dbReference type="ChEBI" id="CHEBI:57346"/>
        <dbReference type="ChEBI" id="CHEBI:456216"/>
        <dbReference type="EC" id="6.4.1.4"/>
    </reaction>
</comment>
<dbReference type="PANTHER" id="PTHR22855:SF47">
    <property type="entry name" value="METHYLCROTONOYL-COA CARBOXYLASE"/>
    <property type="match status" value="1"/>
</dbReference>
<dbReference type="Proteomes" id="UP000566440">
    <property type="component" value="Unassembled WGS sequence"/>
</dbReference>
<evidence type="ECO:0000256" key="3">
    <source>
        <dbReference type="ARBA" id="ARBA00031109"/>
    </source>
</evidence>
<dbReference type="InterPro" id="IPR011762">
    <property type="entry name" value="COA_CT_N"/>
</dbReference>
<dbReference type="PANTHER" id="PTHR22855">
    <property type="entry name" value="ACETYL, PROPIONYL, PYRUVATE, AND GLUTACONYL CARBOXYLASE-RELATED"/>
    <property type="match status" value="1"/>
</dbReference>
<feature type="domain" description="CoA carboxyltransferase C-terminal" evidence="8">
    <location>
        <begin position="246"/>
        <end position="473"/>
    </location>
</feature>
<dbReference type="GO" id="GO:0004485">
    <property type="term" value="F:methylcrotonoyl-CoA carboxylase activity"/>
    <property type="evidence" value="ECO:0007669"/>
    <property type="project" value="UniProtKB-EC"/>
</dbReference>
<dbReference type="PROSITE" id="PS50989">
    <property type="entry name" value="COA_CT_CTER"/>
    <property type="match status" value="1"/>
</dbReference>
<name>A0A7K9T5I6_9PICI</name>
<dbReference type="FunFam" id="3.90.226.10:FF:000046">
    <property type="entry name" value="Geranyl-CoA carboxylase beta subunit"/>
    <property type="match status" value="1"/>
</dbReference>
<dbReference type="InterPro" id="IPR011763">
    <property type="entry name" value="COA_CT_C"/>
</dbReference>
<dbReference type="EMBL" id="VWZX01007223">
    <property type="protein sequence ID" value="NXI43290.1"/>
    <property type="molecule type" value="Genomic_DNA"/>
</dbReference>
<evidence type="ECO:0000256" key="4">
    <source>
        <dbReference type="ARBA" id="ARBA00031237"/>
    </source>
</evidence>
<organism evidence="9 10">
    <name type="scientific">Galbula dea</name>
    <dbReference type="NCBI Taxonomy" id="1109041"/>
    <lineage>
        <taxon>Eukaryota</taxon>
        <taxon>Metazoa</taxon>
        <taxon>Chordata</taxon>
        <taxon>Craniata</taxon>
        <taxon>Vertebrata</taxon>
        <taxon>Euteleostomi</taxon>
        <taxon>Archelosauria</taxon>
        <taxon>Archosauria</taxon>
        <taxon>Dinosauria</taxon>
        <taxon>Saurischia</taxon>
        <taxon>Theropoda</taxon>
        <taxon>Coelurosauria</taxon>
        <taxon>Aves</taxon>
        <taxon>Neognathae</taxon>
        <taxon>Neoaves</taxon>
        <taxon>Telluraves</taxon>
        <taxon>Coraciimorphae</taxon>
        <taxon>Piciformes</taxon>
        <taxon>Galbulidae</taxon>
        <taxon>Galbula</taxon>
    </lineage>
</organism>
<evidence type="ECO:0000313" key="10">
    <source>
        <dbReference type="Proteomes" id="UP000566440"/>
    </source>
</evidence>
<dbReference type="InterPro" id="IPR029045">
    <property type="entry name" value="ClpP/crotonase-like_dom_sf"/>
</dbReference>
<evidence type="ECO:0000313" key="9">
    <source>
        <dbReference type="EMBL" id="NXI43290.1"/>
    </source>
</evidence>
<dbReference type="InterPro" id="IPR045190">
    <property type="entry name" value="MCCB/AccD1-like"/>
</dbReference>
<evidence type="ECO:0000259" key="8">
    <source>
        <dbReference type="PROSITE" id="PS50989"/>
    </source>
</evidence>
<evidence type="ECO:0000256" key="2">
    <source>
        <dbReference type="ARBA" id="ARBA00026116"/>
    </source>
</evidence>
<dbReference type="OrthoDB" id="439921at2759"/>
<evidence type="ECO:0000256" key="5">
    <source>
        <dbReference type="ARBA" id="ARBA00031404"/>
    </source>
</evidence>
<protein>
    <recommendedName>
        <fullName evidence="2">methylcrotonoyl-CoA carboxylase</fullName>
        <ecNumber evidence="2">6.4.1.4</ecNumber>
    </recommendedName>
    <alternativeName>
        <fullName evidence="5">3-methylcrotonyl-CoA carboxylase 2</fullName>
    </alternativeName>
    <alternativeName>
        <fullName evidence="3">3-methylcrotonyl-CoA carboxylase non-biotin-containing subunit</fullName>
    </alternativeName>
    <alternativeName>
        <fullName evidence="4">3-methylcrotonyl-CoA:carbon dioxide ligase subunit beta</fullName>
    </alternativeName>
</protein>
<dbReference type="PROSITE" id="PS50980">
    <property type="entry name" value="COA_CT_NTER"/>
    <property type="match status" value="1"/>
</dbReference>
<dbReference type="EC" id="6.4.1.4" evidence="2"/>
<evidence type="ECO:0000256" key="1">
    <source>
        <dbReference type="ARBA" id="ARBA00025711"/>
    </source>
</evidence>
<sequence>ELLEKARKGGGEGAIQRHTQRKKKLLVRERLRLLLDDEAFLELSPLAGLSMPYGDVPAAGCLTGIGKICGVWCAFMANDATVKGGTIYPIGVKKQLRVQEIAMENRLLLVYLVDSGGAFLPLQAELFPDKLHGGRVFYNEAILSAMRIPQVAVVCGSCVAGGAYVPTMAEEVVMVDKIGTLFLAGPPLVKAATGEDVSPEDLGGAQLHSQVSGCSDHFAPSEAAAYECIRNVISTLNYHPLPEATEHDSPLYASEELLGLAPRHYGCTLPVRLILSRLLDGSRFQEFKAHYGTTLVTGFGHVEGHLLGIVANNGELTHDASLKGSHFVQLCNQRSIPILFLQNTAPQTAEPTSISQAEAHSRRLKGQASMMAAVACAAVPKITIVMGGCYGSESYSMCGRSFSPNFLFLWPNARVALVDPRHLCTVPQAGAAAGDEAELKQLKERLEEESSAFYSSARLWDDGVILPQDTRKV</sequence>
<feature type="non-terminal residue" evidence="9">
    <location>
        <position position="1"/>
    </location>
</feature>
<feature type="domain" description="CoA carboxyltransferase N-terminal" evidence="7">
    <location>
        <begin position="1"/>
        <end position="248"/>
    </location>
</feature>
<dbReference type="UniPathway" id="UPA00363">
    <property type="reaction ID" value="UER00861"/>
</dbReference>
<keyword evidence="10" id="KW-1185">Reference proteome</keyword>
<dbReference type="SUPFAM" id="SSF52096">
    <property type="entry name" value="ClpP/crotonase"/>
    <property type="match status" value="2"/>
</dbReference>
<dbReference type="GO" id="GO:0005739">
    <property type="term" value="C:mitochondrion"/>
    <property type="evidence" value="ECO:0007669"/>
    <property type="project" value="TreeGrafter"/>
</dbReference>